<organism evidence="5 6">
    <name type="scientific">Glacieibacterium arshaanense</name>
    <dbReference type="NCBI Taxonomy" id="2511025"/>
    <lineage>
        <taxon>Bacteria</taxon>
        <taxon>Pseudomonadati</taxon>
        <taxon>Pseudomonadota</taxon>
        <taxon>Alphaproteobacteria</taxon>
        <taxon>Sphingomonadales</taxon>
        <taxon>Sphingosinicellaceae</taxon>
        <taxon>Glacieibacterium</taxon>
    </lineage>
</organism>
<name>A0A4Y9ELK9_9SPHN</name>
<dbReference type="Proteomes" id="UP000297737">
    <property type="component" value="Unassembled WGS sequence"/>
</dbReference>
<comment type="caution">
    <text evidence="5">The sequence shown here is derived from an EMBL/GenBank/DDBJ whole genome shotgun (WGS) entry which is preliminary data.</text>
</comment>
<dbReference type="SUPFAM" id="SSF49695">
    <property type="entry name" value="gamma-Crystallin-like"/>
    <property type="match status" value="1"/>
</dbReference>
<evidence type="ECO:0000313" key="5">
    <source>
        <dbReference type="EMBL" id="TFU02882.1"/>
    </source>
</evidence>
<sequence>MSGKFMRVAATVLALAIAALPASAQTTVNINTGGGGVGRWASIDLFSQPNFRGQRVRLTTSVSDLRWYGFGDRTESFRAHGRWRLCSQTNFRGHCTSVRGNRSSLGATAGGRVRSARFLGN</sequence>
<feature type="chain" id="PRO_5021499321" description="Beta/gamma crystallin 'Greek key' domain-containing protein" evidence="3">
    <location>
        <begin position="25"/>
        <end position="121"/>
    </location>
</feature>
<comment type="similarity">
    <text evidence="1">Belongs to the beta/gamma-crystallin family.</text>
</comment>
<reference evidence="5 6" key="1">
    <citation type="submission" date="2019-02" db="EMBL/GenBank/DDBJ databases">
        <title>Polymorphobacter sp. isolated from the lake at the Tibet of China.</title>
        <authorList>
            <person name="Li A."/>
        </authorList>
    </citation>
    <scope>NUCLEOTIDE SEQUENCE [LARGE SCALE GENOMIC DNA]</scope>
    <source>
        <strain evidence="5 6">DJ1R-1</strain>
    </source>
</reference>
<accession>A0A4Y9ELK9</accession>
<dbReference type="Pfam" id="PF00030">
    <property type="entry name" value="Crystall"/>
    <property type="match status" value="1"/>
</dbReference>
<evidence type="ECO:0000256" key="2">
    <source>
        <dbReference type="ARBA" id="ARBA00022737"/>
    </source>
</evidence>
<dbReference type="Gene3D" id="2.60.20.10">
    <property type="entry name" value="Crystallins"/>
    <property type="match status" value="1"/>
</dbReference>
<dbReference type="EMBL" id="SIHO01000002">
    <property type="protein sequence ID" value="TFU02882.1"/>
    <property type="molecule type" value="Genomic_DNA"/>
</dbReference>
<gene>
    <name evidence="5" type="ORF">EUV02_06625</name>
</gene>
<keyword evidence="2" id="KW-0677">Repeat</keyword>
<keyword evidence="3" id="KW-0732">Signal</keyword>
<protein>
    <recommendedName>
        <fullName evidence="4">Beta/gamma crystallin 'Greek key' domain-containing protein</fullName>
    </recommendedName>
</protein>
<evidence type="ECO:0000259" key="4">
    <source>
        <dbReference type="PROSITE" id="PS50915"/>
    </source>
</evidence>
<dbReference type="RefSeq" id="WP_135245476.1">
    <property type="nucleotide sequence ID" value="NZ_SIHO01000002.1"/>
</dbReference>
<keyword evidence="6" id="KW-1185">Reference proteome</keyword>
<feature type="domain" description="Beta/gamma crystallin 'Greek key'" evidence="4">
    <location>
        <begin position="41"/>
        <end position="81"/>
    </location>
</feature>
<dbReference type="OrthoDB" id="7186950at2"/>
<proteinExistence type="inferred from homology"/>
<feature type="signal peptide" evidence="3">
    <location>
        <begin position="1"/>
        <end position="24"/>
    </location>
</feature>
<evidence type="ECO:0000256" key="1">
    <source>
        <dbReference type="ARBA" id="ARBA00009646"/>
    </source>
</evidence>
<evidence type="ECO:0000256" key="3">
    <source>
        <dbReference type="SAM" id="SignalP"/>
    </source>
</evidence>
<dbReference type="InterPro" id="IPR011024">
    <property type="entry name" value="G_crystallin-like"/>
</dbReference>
<evidence type="ECO:0000313" key="6">
    <source>
        <dbReference type="Proteomes" id="UP000297737"/>
    </source>
</evidence>
<dbReference type="InterPro" id="IPR001064">
    <property type="entry name" value="Beta/gamma_crystallin"/>
</dbReference>
<dbReference type="AlphaFoldDB" id="A0A4Y9ELK9"/>
<dbReference type="PROSITE" id="PS50915">
    <property type="entry name" value="CRYSTALLIN_BETA_GAMMA"/>
    <property type="match status" value="1"/>
</dbReference>
<dbReference type="SMART" id="SM00247">
    <property type="entry name" value="XTALbg"/>
    <property type="match status" value="1"/>
</dbReference>